<dbReference type="InterPro" id="IPR020568">
    <property type="entry name" value="Ribosomal_Su5_D2-typ_SF"/>
</dbReference>
<dbReference type="PANTHER" id="PTHR33694">
    <property type="entry name" value="UDP-3-O-ACYL-N-ACETYLGLUCOSAMINE DEACETYLASE 1, MITOCHONDRIAL-RELATED"/>
    <property type="match status" value="1"/>
</dbReference>
<comment type="cofactor">
    <cofactor evidence="1">
        <name>Zn(2+)</name>
        <dbReference type="ChEBI" id="CHEBI:29105"/>
    </cofactor>
</comment>
<evidence type="ECO:0000256" key="4">
    <source>
        <dbReference type="ARBA" id="ARBA00012745"/>
    </source>
</evidence>
<keyword evidence="10" id="KW-0443">Lipid metabolism</keyword>
<evidence type="ECO:0000256" key="7">
    <source>
        <dbReference type="ARBA" id="ARBA00022723"/>
    </source>
</evidence>
<evidence type="ECO:0000256" key="2">
    <source>
        <dbReference type="ARBA" id="ARBA00002923"/>
    </source>
</evidence>
<keyword evidence="5" id="KW-0444">Lipid biosynthesis</keyword>
<evidence type="ECO:0000256" key="11">
    <source>
        <dbReference type="ARBA" id="ARBA00024535"/>
    </source>
</evidence>
<dbReference type="AlphaFoldDB" id="A0A833NRW3"/>
<dbReference type="Gene3D" id="3.30.1700.10">
    <property type="entry name" value="lpxc deacetylase, domain 2"/>
    <property type="match status" value="1"/>
</dbReference>
<keyword evidence="9" id="KW-0862">Zinc</keyword>
<dbReference type="EMBL" id="WPAF01000014">
    <property type="protein sequence ID" value="KAF0134003.1"/>
    <property type="molecule type" value="Genomic_DNA"/>
</dbReference>
<dbReference type="InterPro" id="IPR015870">
    <property type="entry name" value="UDP-acyl_N-AcGlcN_deAcase_N"/>
</dbReference>
<proteinExistence type="predicted"/>
<dbReference type="UniPathway" id="UPA00359">
    <property type="reaction ID" value="UER00478"/>
</dbReference>
<comment type="function">
    <text evidence="2">Catalyzes the hydrolysis of UDP-3-O-myristoyl-N-acetylglucosamine to form UDP-3-O-myristoylglucosamine and acetate, the committed step in lipid A biosynthesis.</text>
</comment>
<dbReference type="GO" id="GO:0009245">
    <property type="term" value="P:lipid A biosynthetic process"/>
    <property type="evidence" value="ECO:0007669"/>
    <property type="project" value="UniProtKB-UniRule"/>
</dbReference>
<evidence type="ECO:0000256" key="5">
    <source>
        <dbReference type="ARBA" id="ARBA00022516"/>
    </source>
</evidence>
<reference evidence="13 14" key="1">
    <citation type="submission" date="2019-12" db="EMBL/GenBank/DDBJ databases">
        <authorList>
            <person name="Wolfe R."/>
            <person name="Danczak R."/>
            <person name="Wilkins M."/>
        </authorList>
    </citation>
    <scope>NUCLEOTIDE SEQUENCE [LARGE SCALE GENOMIC DNA]</scope>
    <source>
        <strain evidence="13">X2_MaxBin.013</strain>
    </source>
</reference>
<evidence type="ECO:0000256" key="3">
    <source>
        <dbReference type="ARBA" id="ARBA00005002"/>
    </source>
</evidence>
<keyword evidence="8" id="KW-0378">Hydrolase</keyword>
<dbReference type="PANTHER" id="PTHR33694:SF1">
    <property type="entry name" value="UDP-3-O-ACYL-N-ACETYLGLUCOSAMINE DEACETYLASE 1, MITOCHONDRIAL-RELATED"/>
    <property type="match status" value="1"/>
</dbReference>
<dbReference type="Gene3D" id="3.30.230.20">
    <property type="entry name" value="lpxc deacetylase, domain 1"/>
    <property type="match status" value="1"/>
</dbReference>
<dbReference type="InterPro" id="IPR011334">
    <property type="entry name" value="UDP-acyl_GlcNac_deAcase_C"/>
</dbReference>
<comment type="catalytic activity">
    <reaction evidence="11">
        <text>a UDP-3-O-[(3R)-3-hydroxyacyl]-N-acetyl-alpha-D-glucosamine + H2O = a UDP-3-O-[(3R)-3-hydroxyacyl]-alpha-D-glucosamine + acetate</text>
        <dbReference type="Rhea" id="RHEA:67816"/>
        <dbReference type="ChEBI" id="CHEBI:15377"/>
        <dbReference type="ChEBI" id="CHEBI:30089"/>
        <dbReference type="ChEBI" id="CHEBI:137740"/>
        <dbReference type="ChEBI" id="CHEBI:173225"/>
        <dbReference type="EC" id="3.5.1.108"/>
    </reaction>
</comment>
<evidence type="ECO:0000256" key="9">
    <source>
        <dbReference type="ARBA" id="ARBA00022833"/>
    </source>
</evidence>
<evidence type="ECO:0000313" key="13">
    <source>
        <dbReference type="EMBL" id="KAF0134003.1"/>
    </source>
</evidence>
<evidence type="ECO:0000313" key="14">
    <source>
        <dbReference type="Proteomes" id="UP000488506"/>
    </source>
</evidence>
<keyword evidence="7" id="KW-0479">Metal-binding</keyword>
<dbReference type="Pfam" id="PF03331">
    <property type="entry name" value="LpxC"/>
    <property type="match status" value="1"/>
</dbReference>
<dbReference type="InterPro" id="IPR004463">
    <property type="entry name" value="UDP-acyl_GlcNac_deAcase"/>
</dbReference>
<evidence type="ECO:0000256" key="10">
    <source>
        <dbReference type="ARBA" id="ARBA00023098"/>
    </source>
</evidence>
<protein>
    <recommendedName>
        <fullName evidence="4 12">UDP-3-O-acyl-N-acetylglucosamine deacetylase</fullName>
        <ecNumber evidence="4 12">3.5.1.108</ecNumber>
    </recommendedName>
</protein>
<dbReference type="SUPFAM" id="SSF54211">
    <property type="entry name" value="Ribosomal protein S5 domain 2-like"/>
    <property type="match status" value="2"/>
</dbReference>
<sequence>MSLSGDANQGSQKTIKNPFQLSGIGIHSGENCTIIFNPAGLDCGIYFIYKNEKIPALASLVADTSRGTSLKNIHVVEHVLAAAAGLGISNLEIVLSHPEPPVLDGSALPYFIKLKEAVILAQDKEIKTITISSAIKLNDGEASLEIRPYNSFKINFMIYFPYIGEQNFVYDGNFESAIAPARTFGLLEELEMLKKRGLAKGASFDNSLAIGPSGYLNAPRFSNEPVRHKILDLIGDLSLTGAQIRGEVFAVKSGHKLNVELARRLIELC</sequence>
<evidence type="ECO:0000256" key="6">
    <source>
        <dbReference type="ARBA" id="ARBA00022556"/>
    </source>
</evidence>
<organism evidence="13 14">
    <name type="scientific">Candidatus Saganbacteria bacterium</name>
    <dbReference type="NCBI Taxonomy" id="2575572"/>
    <lineage>
        <taxon>Bacteria</taxon>
        <taxon>Bacillati</taxon>
        <taxon>Saganbacteria</taxon>
    </lineage>
</organism>
<evidence type="ECO:0000256" key="12">
    <source>
        <dbReference type="NCBIfam" id="TIGR00325"/>
    </source>
</evidence>
<name>A0A833NRW3_UNCSA</name>
<dbReference type="EC" id="3.5.1.108" evidence="4 12"/>
<gene>
    <name evidence="13" type="ORF">FD145_945</name>
</gene>
<accession>A0A833NRW3</accession>
<evidence type="ECO:0000256" key="1">
    <source>
        <dbReference type="ARBA" id="ARBA00001947"/>
    </source>
</evidence>
<dbReference type="Proteomes" id="UP000488506">
    <property type="component" value="Unassembled WGS sequence"/>
</dbReference>
<comment type="pathway">
    <text evidence="3">Glycolipid biosynthesis; lipid IV(A) biosynthesis; lipid IV(A) from (3R)-3-hydroxytetradecanoyl-[acyl-carrier-protein] and UDP-N-acetyl-alpha-D-glucosamine: step 2/6.</text>
</comment>
<keyword evidence="6" id="KW-0441">Lipid A biosynthesis</keyword>
<comment type="caution">
    <text evidence="13">The sequence shown here is derived from an EMBL/GenBank/DDBJ whole genome shotgun (WGS) entry which is preliminary data.</text>
</comment>
<evidence type="ECO:0000256" key="8">
    <source>
        <dbReference type="ARBA" id="ARBA00022801"/>
    </source>
</evidence>
<dbReference type="NCBIfam" id="TIGR00325">
    <property type="entry name" value="lpxC"/>
    <property type="match status" value="1"/>
</dbReference>
<dbReference type="GO" id="GO:0103117">
    <property type="term" value="F:UDP-3-O-acyl-N-acetylglucosamine deacetylase activity"/>
    <property type="evidence" value="ECO:0007669"/>
    <property type="project" value="UniProtKB-UniRule"/>
</dbReference>
<dbReference type="GO" id="GO:0046872">
    <property type="term" value="F:metal ion binding"/>
    <property type="evidence" value="ECO:0007669"/>
    <property type="project" value="UniProtKB-KW"/>
</dbReference>
<dbReference type="GO" id="GO:0016020">
    <property type="term" value="C:membrane"/>
    <property type="evidence" value="ECO:0007669"/>
    <property type="project" value="GOC"/>
</dbReference>